<reference evidence="1 2" key="1">
    <citation type="journal article" date="2020" name="Cell">
        <title>Large-Scale Comparative Analyses of Tick Genomes Elucidate Their Genetic Diversity and Vector Capacities.</title>
        <authorList>
            <consortium name="Tick Genome and Microbiome Consortium (TIGMIC)"/>
            <person name="Jia N."/>
            <person name="Wang J."/>
            <person name="Shi W."/>
            <person name="Du L."/>
            <person name="Sun Y."/>
            <person name="Zhan W."/>
            <person name="Jiang J.F."/>
            <person name="Wang Q."/>
            <person name="Zhang B."/>
            <person name="Ji P."/>
            <person name="Bell-Sakyi L."/>
            <person name="Cui X.M."/>
            <person name="Yuan T.T."/>
            <person name="Jiang B.G."/>
            <person name="Yang W.F."/>
            <person name="Lam T.T."/>
            <person name="Chang Q.C."/>
            <person name="Ding S.J."/>
            <person name="Wang X.J."/>
            <person name="Zhu J.G."/>
            <person name="Ruan X.D."/>
            <person name="Zhao L."/>
            <person name="Wei J.T."/>
            <person name="Ye R.Z."/>
            <person name="Que T.C."/>
            <person name="Du C.H."/>
            <person name="Zhou Y.H."/>
            <person name="Cheng J.X."/>
            <person name="Dai P.F."/>
            <person name="Guo W.B."/>
            <person name="Han X.H."/>
            <person name="Huang E.J."/>
            <person name="Li L.F."/>
            <person name="Wei W."/>
            <person name="Gao Y.C."/>
            <person name="Liu J.Z."/>
            <person name="Shao H.Z."/>
            <person name="Wang X."/>
            <person name="Wang C.C."/>
            <person name="Yang T.C."/>
            <person name="Huo Q.B."/>
            <person name="Li W."/>
            <person name="Chen H.Y."/>
            <person name="Chen S.E."/>
            <person name="Zhou L.G."/>
            <person name="Ni X.B."/>
            <person name="Tian J.H."/>
            <person name="Sheng Y."/>
            <person name="Liu T."/>
            <person name="Pan Y.S."/>
            <person name="Xia L.Y."/>
            <person name="Li J."/>
            <person name="Zhao F."/>
            <person name="Cao W.C."/>
        </authorList>
    </citation>
    <scope>NUCLEOTIDE SEQUENCE [LARGE SCALE GENOMIC DNA]</scope>
    <source>
        <strain evidence="1">Iper-2018</strain>
    </source>
</reference>
<dbReference type="Proteomes" id="UP000805193">
    <property type="component" value="Unassembled WGS sequence"/>
</dbReference>
<evidence type="ECO:0000313" key="2">
    <source>
        <dbReference type="Proteomes" id="UP000805193"/>
    </source>
</evidence>
<comment type="caution">
    <text evidence="1">The sequence shown here is derived from an EMBL/GenBank/DDBJ whole genome shotgun (WGS) entry which is preliminary data.</text>
</comment>
<proteinExistence type="predicted"/>
<evidence type="ECO:0000313" key="1">
    <source>
        <dbReference type="EMBL" id="KAG0445690.1"/>
    </source>
</evidence>
<dbReference type="EMBL" id="JABSTQ010000081">
    <property type="protein sequence ID" value="KAG0445690.1"/>
    <property type="molecule type" value="Genomic_DNA"/>
</dbReference>
<sequence>MNAEVQASSSRQEAPSGIAQATRVNFVARLNAMPAVTTLRDVATQSYDRAKQSYAFVAVPLQLAEIGVQYAVEKSLPVLDKFSPQLRCVDRLACRGLDKLEAVYPNVTHKQPLEILNDIVAFGRSKLGSVKEYGVSKAQDVKTVAGGALHVATHPVQTLSVCTRQTFSYTLKALEVLDAALDKHMAACAVAMPERAPSDAPDFTTLLTLLDTVVFKAAACAKAEFVSGTTKSDTSSGFDTSSLPLRRILRQKMNQCHAARLQLRNPKCRLKKLPLTQPPEANPPLISRLVLFHKFPTDRKLEKVWVNAVRRVDFGFYAPEEKGTKKTDVYSPAHVCSGAAAHAGEPLSFVSGTDPQRESERAPSTSNGAPSTDPRCQFRPSDEYGRPHARGQPPSTAPNEFARFPALAFGYTSDEYGVAHARRPPRTALNEFTGFPTASATEVGAARPAYSLNGNDLDVTST</sequence>
<name>A0AC60R175_IXOPE</name>
<accession>A0AC60R175</accession>
<keyword evidence="2" id="KW-1185">Reference proteome</keyword>
<protein>
    <submittedName>
        <fullName evidence="1">Uncharacterized protein</fullName>
    </submittedName>
</protein>
<gene>
    <name evidence="1" type="ORF">HPB47_018851</name>
</gene>
<organism evidence="1 2">
    <name type="scientific">Ixodes persulcatus</name>
    <name type="common">Taiga tick</name>
    <dbReference type="NCBI Taxonomy" id="34615"/>
    <lineage>
        <taxon>Eukaryota</taxon>
        <taxon>Metazoa</taxon>
        <taxon>Ecdysozoa</taxon>
        <taxon>Arthropoda</taxon>
        <taxon>Chelicerata</taxon>
        <taxon>Arachnida</taxon>
        <taxon>Acari</taxon>
        <taxon>Parasitiformes</taxon>
        <taxon>Ixodida</taxon>
        <taxon>Ixodoidea</taxon>
        <taxon>Ixodidae</taxon>
        <taxon>Ixodinae</taxon>
        <taxon>Ixodes</taxon>
    </lineage>
</organism>